<dbReference type="PANTHER" id="PTHR16515:SF66">
    <property type="entry name" value="C2H2-TYPE DOMAIN-CONTAINING PROTEIN"/>
    <property type="match status" value="1"/>
</dbReference>
<dbReference type="EMBL" id="JADBJN010000002">
    <property type="protein sequence ID" value="KAG5676497.1"/>
    <property type="molecule type" value="Genomic_DNA"/>
</dbReference>
<evidence type="ECO:0000313" key="12">
    <source>
        <dbReference type="EMBL" id="KAG5676497.1"/>
    </source>
</evidence>
<comment type="caution">
    <text evidence="12">The sequence shown here is derived from an EMBL/GenBank/DDBJ whole genome shotgun (WGS) entry which is preliminary data.</text>
</comment>
<feature type="domain" description="C2H2-type" evidence="10">
    <location>
        <begin position="493"/>
        <end position="521"/>
    </location>
</feature>
<dbReference type="PROSITE" id="PS50157">
    <property type="entry name" value="ZINC_FINGER_C2H2_2"/>
    <property type="match status" value="7"/>
</dbReference>
<evidence type="ECO:0000313" key="13">
    <source>
        <dbReference type="Proteomes" id="UP001107558"/>
    </source>
</evidence>
<evidence type="ECO:0000259" key="10">
    <source>
        <dbReference type="PROSITE" id="PS50157"/>
    </source>
</evidence>
<evidence type="ECO:0000256" key="5">
    <source>
        <dbReference type="ARBA" id="ARBA00022833"/>
    </source>
</evidence>
<keyword evidence="3" id="KW-0677">Repeat</keyword>
<feature type="binding site" evidence="8">
    <location>
        <position position="10"/>
    </location>
    <ligand>
        <name>Zn(2+)</name>
        <dbReference type="ChEBI" id="CHEBI:29105"/>
    </ligand>
</feature>
<feature type="domain" description="C2H2-type" evidence="10">
    <location>
        <begin position="391"/>
        <end position="419"/>
    </location>
</feature>
<evidence type="ECO:0000256" key="6">
    <source>
        <dbReference type="ARBA" id="ARBA00023242"/>
    </source>
</evidence>
<dbReference type="AlphaFoldDB" id="A0A9J6C2V5"/>
<name>A0A9J6C2V5_POLVA</name>
<keyword evidence="13" id="KW-1185">Reference proteome</keyword>
<dbReference type="Gene3D" id="3.30.160.60">
    <property type="entry name" value="Classic Zinc Finger"/>
    <property type="match status" value="4"/>
</dbReference>
<keyword evidence="2 8" id="KW-0479">Metal-binding</keyword>
<accession>A0A9J6C2V5</accession>
<dbReference type="PANTHER" id="PTHR16515">
    <property type="entry name" value="PR DOMAIN ZINC FINGER PROTEIN"/>
    <property type="match status" value="1"/>
</dbReference>
<keyword evidence="5 8" id="KW-0862">Zinc</keyword>
<dbReference type="InterPro" id="IPR013087">
    <property type="entry name" value="Znf_C2H2_type"/>
</dbReference>
<feature type="region of interest" description="Disordered" evidence="9">
    <location>
        <begin position="210"/>
        <end position="233"/>
    </location>
</feature>
<gene>
    <name evidence="12" type="ORF">PVAND_006328</name>
</gene>
<dbReference type="PROSITE" id="PS51915">
    <property type="entry name" value="ZAD"/>
    <property type="match status" value="1"/>
</dbReference>
<protein>
    <recommendedName>
        <fullName evidence="14">Zinc finger protein</fullName>
    </recommendedName>
</protein>
<evidence type="ECO:0000256" key="9">
    <source>
        <dbReference type="SAM" id="MobiDB-lite"/>
    </source>
</evidence>
<keyword evidence="4 7" id="KW-0863">Zinc-finger</keyword>
<keyword evidence="6" id="KW-0539">Nucleus</keyword>
<feature type="binding site" evidence="8">
    <location>
        <position position="7"/>
    </location>
    <ligand>
        <name>Zn(2+)</name>
        <dbReference type="ChEBI" id="CHEBI:29105"/>
    </ligand>
</feature>
<feature type="binding site" evidence="8">
    <location>
        <position position="47"/>
    </location>
    <ligand>
        <name>Zn(2+)</name>
        <dbReference type="ChEBI" id="CHEBI:29105"/>
    </ligand>
</feature>
<dbReference type="SMART" id="SM00355">
    <property type="entry name" value="ZnF_C2H2"/>
    <property type="match status" value="9"/>
</dbReference>
<feature type="domain" description="C2H2-type" evidence="10">
    <location>
        <begin position="245"/>
        <end position="272"/>
    </location>
</feature>
<reference evidence="12" key="1">
    <citation type="submission" date="2021-03" db="EMBL/GenBank/DDBJ databases">
        <title>Chromosome level genome of the anhydrobiotic midge Polypedilum vanderplanki.</title>
        <authorList>
            <person name="Yoshida Y."/>
            <person name="Kikawada T."/>
            <person name="Gusev O."/>
        </authorList>
    </citation>
    <scope>NUCLEOTIDE SEQUENCE</scope>
    <source>
        <strain evidence="12">NIAS01</strain>
        <tissue evidence="12">Whole body or cell culture</tissue>
    </source>
</reference>
<comment type="subcellular location">
    <subcellularLocation>
        <location evidence="1">Nucleus</location>
    </subcellularLocation>
</comment>
<feature type="domain" description="C2H2-type" evidence="10">
    <location>
        <begin position="273"/>
        <end position="303"/>
    </location>
</feature>
<dbReference type="InterPro" id="IPR036236">
    <property type="entry name" value="Znf_C2H2_sf"/>
</dbReference>
<evidence type="ECO:0000256" key="2">
    <source>
        <dbReference type="ARBA" id="ARBA00022723"/>
    </source>
</evidence>
<feature type="binding site" evidence="8">
    <location>
        <position position="44"/>
    </location>
    <ligand>
        <name>Zn(2+)</name>
        <dbReference type="ChEBI" id="CHEBI:29105"/>
    </ligand>
</feature>
<dbReference type="GO" id="GO:0010468">
    <property type="term" value="P:regulation of gene expression"/>
    <property type="evidence" value="ECO:0007669"/>
    <property type="project" value="TreeGrafter"/>
</dbReference>
<feature type="domain" description="C2H2-type" evidence="10">
    <location>
        <begin position="163"/>
        <end position="193"/>
    </location>
</feature>
<feature type="region of interest" description="Disordered" evidence="9">
    <location>
        <begin position="118"/>
        <end position="155"/>
    </location>
</feature>
<feature type="compositionally biased region" description="Acidic residues" evidence="9">
    <location>
        <begin position="137"/>
        <end position="150"/>
    </location>
</feature>
<evidence type="ECO:0008006" key="14">
    <source>
        <dbReference type="Google" id="ProtNLM"/>
    </source>
</evidence>
<proteinExistence type="predicted"/>
<feature type="compositionally biased region" description="Acidic residues" evidence="9">
    <location>
        <begin position="221"/>
        <end position="233"/>
    </location>
</feature>
<evidence type="ECO:0000256" key="1">
    <source>
        <dbReference type="ARBA" id="ARBA00004123"/>
    </source>
</evidence>
<dbReference type="Proteomes" id="UP001107558">
    <property type="component" value="Chromosome 2"/>
</dbReference>
<sequence length="531" mass="62087">MSKQTNCVACDESPGSINMKDSVLVSKMYQEVTGLKIKPHYTICKQCQQELRNCYNFRKRCHEIFSLYGPSDSELTTNENEDFTKIFANPLSTTQEIPEITIMKTEIESNIVTFTEEPIDDSMHDETYDGFQSDNQQSEDEVQSDYNDPDYDTKPPTRSFMIFSCPRQGCNCHFNVSHRLVRHLRTVHGANEDEVMQTRNNIRKMQIESERQPPTDINMPESEEDENVDQTDVNDPDYEAKFEKFQCEMCPKSYTRRPQLVAHMVTHRNHTVFHCPRSACNSAFNVSHRLIRHLRNVHNADEEEVEDTREKIKAMRPVHQPAVKVPVPEGKVQCEICFKILSNKRYLKEHMELQHLKTTKYKCTHPGCSKRFKIWSLYEMHMKKHSGQHDFVCKFCGKGYVQRKIFNSHLRNSHQVSQEEIDKLRWSVDGAQHKDNKCVECKIEFKTPHKLFEHQALIHGEGKRYICDICGKAFFSKAFLSSHQKYHKGVKNRKCTKCPSAFTEDKGLRTHLRRVHHMTDEEVYALGISNH</sequence>
<dbReference type="SUPFAM" id="SSF57667">
    <property type="entry name" value="beta-beta-alpha zinc fingers"/>
    <property type="match status" value="3"/>
</dbReference>
<evidence type="ECO:0000256" key="4">
    <source>
        <dbReference type="ARBA" id="ARBA00022771"/>
    </source>
</evidence>
<dbReference type="GO" id="GO:0005634">
    <property type="term" value="C:nucleus"/>
    <property type="evidence" value="ECO:0007669"/>
    <property type="project" value="UniProtKB-SubCell"/>
</dbReference>
<feature type="domain" description="ZAD" evidence="11">
    <location>
        <begin position="5"/>
        <end position="71"/>
    </location>
</feature>
<feature type="domain" description="C2H2-type" evidence="10">
    <location>
        <begin position="361"/>
        <end position="390"/>
    </location>
</feature>
<dbReference type="PROSITE" id="PS00028">
    <property type="entry name" value="ZINC_FINGER_C2H2_1"/>
    <property type="match status" value="8"/>
</dbReference>
<dbReference type="GO" id="GO:0008270">
    <property type="term" value="F:zinc ion binding"/>
    <property type="evidence" value="ECO:0007669"/>
    <property type="project" value="UniProtKB-UniRule"/>
</dbReference>
<organism evidence="12 13">
    <name type="scientific">Polypedilum vanderplanki</name>
    <name type="common">Sleeping chironomid midge</name>
    <dbReference type="NCBI Taxonomy" id="319348"/>
    <lineage>
        <taxon>Eukaryota</taxon>
        <taxon>Metazoa</taxon>
        <taxon>Ecdysozoa</taxon>
        <taxon>Arthropoda</taxon>
        <taxon>Hexapoda</taxon>
        <taxon>Insecta</taxon>
        <taxon>Pterygota</taxon>
        <taxon>Neoptera</taxon>
        <taxon>Endopterygota</taxon>
        <taxon>Diptera</taxon>
        <taxon>Nematocera</taxon>
        <taxon>Chironomoidea</taxon>
        <taxon>Chironomidae</taxon>
        <taxon>Chironominae</taxon>
        <taxon>Polypedilum</taxon>
        <taxon>Polypedilum</taxon>
    </lineage>
</organism>
<evidence type="ECO:0000256" key="7">
    <source>
        <dbReference type="PROSITE-ProRule" id="PRU00042"/>
    </source>
</evidence>
<dbReference type="InterPro" id="IPR012934">
    <property type="entry name" value="Znf_AD"/>
</dbReference>
<dbReference type="OrthoDB" id="3565419at2759"/>
<evidence type="ECO:0000259" key="11">
    <source>
        <dbReference type="PROSITE" id="PS51915"/>
    </source>
</evidence>
<evidence type="ECO:0000256" key="8">
    <source>
        <dbReference type="PROSITE-ProRule" id="PRU01263"/>
    </source>
</evidence>
<evidence type="ECO:0000256" key="3">
    <source>
        <dbReference type="ARBA" id="ARBA00022737"/>
    </source>
</evidence>
<dbReference type="Pfam" id="PF00096">
    <property type="entry name" value="zf-C2H2"/>
    <property type="match status" value="3"/>
</dbReference>
<feature type="domain" description="C2H2-type" evidence="10">
    <location>
        <begin position="465"/>
        <end position="492"/>
    </location>
</feature>
<dbReference type="InterPro" id="IPR050331">
    <property type="entry name" value="Zinc_finger"/>
</dbReference>